<dbReference type="Proteomes" id="UP000245790">
    <property type="component" value="Unassembled WGS sequence"/>
</dbReference>
<dbReference type="EMBL" id="QGGU01000014">
    <property type="protein sequence ID" value="PWK45389.1"/>
    <property type="molecule type" value="Genomic_DNA"/>
</dbReference>
<name>A0A316FD18_9GAMM</name>
<dbReference type="AlphaFoldDB" id="A0A316FD18"/>
<feature type="transmembrane region" description="Helical" evidence="1">
    <location>
        <begin position="92"/>
        <end position="113"/>
    </location>
</feature>
<keyword evidence="1" id="KW-0472">Membrane</keyword>
<dbReference type="RefSeq" id="WP_109764931.1">
    <property type="nucleotide sequence ID" value="NZ_QGGU01000014.1"/>
</dbReference>
<keyword evidence="4" id="KW-1185">Reference proteome</keyword>
<sequence length="239" mass="26053">MNYLKSELAEELAKRYVLGTMSAGARRRFNQLLMQHRSLQEWVWQWEQLLNPMTESLPEITPDQSLWQRITERLGWQSAIQSASQTAPAGRLGWLSGWITAGAALLVAVVIGWQSLQPQPSITPPAAVNAVAVLQTELNKSAWLLQQRGPKVNVTAQQVPSSTSAQDFELWMLPQSGKAPISLGLLPKKGQLAWLKSKMPDELFNAGLAVSVEPKGGSPTGAPTGPVILTANWITLSGV</sequence>
<comment type="caution">
    <text evidence="3">The sequence shown here is derived from an EMBL/GenBank/DDBJ whole genome shotgun (WGS) entry which is preliminary data.</text>
</comment>
<evidence type="ECO:0000259" key="2">
    <source>
        <dbReference type="Pfam" id="PF10099"/>
    </source>
</evidence>
<accession>A0A316FD18</accession>
<dbReference type="InterPro" id="IPR051474">
    <property type="entry name" value="Anti-sigma-K/W_factor"/>
</dbReference>
<evidence type="ECO:0000256" key="1">
    <source>
        <dbReference type="SAM" id="Phobius"/>
    </source>
</evidence>
<feature type="domain" description="Anti-sigma K factor RskA C-terminal" evidence="2">
    <location>
        <begin position="100"/>
        <end position="227"/>
    </location>
</feature>
<dbReference type="PANTHER" id="PTHR37461:SF1">
    <property type="entry name" value="ANTI-SIGMA-K FACTOR RSKA"/>
    <property type="match status" value="1"/>
</dbReference>
<proteinExistence type="predicted"/>
<gene>
    <name evidence="3" type="ORF">C8D97_11462</name>
</gene>
<dbReference type="GO" id="GO:0005886">
    <property type="term" value="C:plasma membrane"/>
    <property type="evidence" value="ECO:0007669"/>
    <property type="project" value="InterPro"/>
</dbReference>
<evidence type="ECO:0000313" key="4">
    <source>
        <dbReference type="Proteomes" id="UP000245790"/>
    </source>
</evidence>
<keyword evidence="1" id="KW-0812">Transmembrane</keyword>
<dbReference type="GO" id="GO:0016989">
    <property type="term" value="F:sigma factor antagonist activity"/>
    <property type="evidence" value="ECO:0007669"/>
    <property type="project" value="TreeGrafter"/>
</dbReference>
<protein>
    <submittedName>
        <fullName evidence="3">Anti-sigma-K factor RskA</fullName>
    </submittedName>
</protein>
<keyword evidence="1" id="KW-1133">Transmembrane helix</keyword>
<dbReference type="OrthoDB" id="5298046at2"/>
<evidence type="ECO:0000313" key="3">
    <source>
        <dbReference type="EMBL" id="PWK45389.1"/>
    </source>
</evidence>
<dbReference type="Pfam" id="PF10099">
    <property type="entry name" value="RskA_C"/>
    <property type="match status" value="1"/>
</dbReference>
<dbReference type="GO" id="GO:0006417">
    <property type="term" value="P:regulation of translation"/>
    <property type="evidence" value="ECO:0007669"/>
    <property type="project" value="TreeGrafter"/>
</dbReference>
<dbReference type="PANTHER" id="PTHR37461">
    <property type="entry name" value="ANTI-SIGMA-K FACTOR RSKA"/>
    <property type="match status" value="1"/>
</dbReference>
<organism evidence="3 4">
    <name type="scientific">Pleionea mediterranea</name>
    <dbReference type="NCBI Taxonomy" id="523701"/>
    <lineage>
        <taxon>Bacteria</taxon>
        <taxon>Pseudomonadati</taxon>
        <taxon>Pseudomonadota</taxon>
        <taxon>Gammaproteobacteria</taxon>
        <taxon>Oceanospirillales</taxon>
        <taxon>Pleioneaceae</taxon>
        <taxon>Pleionea</taxon>
    </lineage>
</organism>
<dbReference type="InterPro" id="IPR018764">
    <property type="entry name" value="RskA_C"/>
</dbReference>
<reference evidence="3 4" key="1">
    <citation type="submission" date="2018-05" db="EMBL/GenBank/DDBJ databases">
        <title>Genomic Encyclopedia of Type Strains, Phase IV (KMG-IV): sequencing the most valuable type-strain genomes for metagenomic binning, comparative biology and taxonomic classification.</title>
        <authorList>
            <person name="Goeker M."/>
        </authorList>
    </citation>
    <scope>NUCLEOTIDE SEQUENCE [LARGE SCALE GENOMIC DNA]</scope>
    <source>
        <strain evidence="3 4">DSM 25350</strain>
    </source>
</reference>